<evidence type="ECO:0000256" key="3">
    <source>
        <dbReference type="ARBA" id="ARBA00023082"/>
    </source>
</evidence>
<dbReference type="OrthoDB" id="9782108at2"/>
<evidence type="ECO:0000256" key="2">
    <source>
        <dbReference type="ARBA" id="ARBA00023015"/>
    </source>
</evidence>
<evidence type="ECO:0000259" key="6">
    <source>
        <dbReference type="Pfam" id="PF08281"/>
    </source>
</evidence>
<dbReference type="Gene3D" id="1.10.10.10">
    <property type="entry name" value="Winged helix-like DNA-binding domain superfamily/Winged helix DNA-binding domain"/>
    <property type="match status" value="1"/>
</dbReference>
<dbReference type="Pfam" id="PF08281">
    <property type="entry name" value="Sigma70_r4_2"/>
    <property type="match status" value="1"/>
</dbReference>
<dbReference type="GO" id="GO:0006352">
    <property type="term" value="P:DNA-templated transcription initiation"/>
    <property type="evidence" value="ECO:0007669"/>
    <property type="project" value="InterPro"/>
</dbReference>
<dbReference type="InterPro" id="IPR039425">
    <property type="entry name" value="RNA_pol_sigma-70-like"/>
</dbReference>
<gene>
    <name evidence="7" type="ORF">DV711_02515</name>
</gene>
<dbReference type="SUPFAM" id="SSF88659">
    <property type="entry name" value="Sigma3 and sigma4 domains of RNA polymerase sigma factors"/>
    <property type="match status" value="1"/>
</dbReference>
<organism evidence="7 8">
    <name type="scientific">Motiliproteus coralliicola</name>
    <dbReference type="NCBI Taxonomy" id="2283196"/>
    <lineage>
        <taxon>Bacteria</taxon>
        <taxon>Pseudomonadati</taxon>
        <taxon>Pseudomonadota</taxon>
        <taxon>Gammaproteobacteria</taxon>
        <taxon>Oceanospirillales</taxon>
        <taxon>Oceanospirillaceae</taxon>
        <taxon>Motiliproteus</taxon>
    </lineage>
</organism>
<evidence type="ECO:0000313" key="7">
    <source>
        <dbReference type="EMBL" id="RDE24481.1"/>
    </source>
</evidence>
<comment type="caution">
    <text evidence="7">The sequence shown here is derived from an EMBL/GenBank/DDBJ whole genome shotgun (WGS) entry which is preliminary data.</text>
</comment>
<dbReference type="InterPro" id="IPR013249">
    <property type="entry name" value="RNA_pol_sigma70_r4_t2"/>
</dbReference>
<name>A0A369WSE7_9GAMM</name>
<dbReference type="PANTHER" id="PTHR43133">
    <property type="entry name" value="RNA POLYMERASE ECF-TYPE SIGMA FACTO"/>
    <property type="match status" value="1"/>
</dbReference>
<dbReference type="RefSeq" id="WP_114694067.1">
    <property type="nucleotide sequence ID" value="NZ_QQOH01000001.1"/>
</dbReference>
<dbReference type="Gene3D" id="1.10.1740.10">
    <property type="match status" value="1"/>
</dbReference>
<dbReference type="SUPFAM" id="SSF88946">
    <property type="entry name" value="Sigma2 domain of RNA polymerase sigma factors"/>
    <property type="match status" value="1"/>
</dbReference>
<dbReference type="NCBIfam" id="TIGR02937">
    <property type="entry name" value="sigma70-ECF"/>
    <property type="match status" value="1"/>
</dbReference>
<dbReference type="InterPro" id="IPR013325">
    <property type="entry name" value="RNA_pol_sigma_r2"/>
</dbReference>
<dbReference type="InterPro" id="IPR036388">
    <property type="entry name" value="WH-like_DNA-bd_sf"/>
</dbReference>
<dbReference type="Pfam" id="PF04542">
    <property type="entry name" value="Sigma70_r2"/>
    <property type="match status" value="1"/>
</dbReference>
<dbReference type="AlphaFoldDB" id="A0A369WSE7"/>
<keyword evidence="2" id="KW-0805">Transcription regulation</keyword>
<dbReference type="InterPro" id="IPR007627">
    <property type="entry name" value="RNA_pol_sigma70_r2"/>
</dbReference>
<evidence type="ECO:0000256" key="1">
    <source>
        <dbReference type="ARBA" id="ARBA00010641"/>
    </source>
</evidence>
<sequence length="211" mass="23954">MSDNNSPKPYQLLEAELLPKLRQGDKQSLNRLVEAYYGPMRALARSIVGDSIADEVVQEAWFSVYKALPKFEGRSSLKTWILRITANEAKTRLRRESRQVSLEAISGGETDLLPGRFQDDGHWAVPPSSWHDESPDALLTNQEMGDCIEWTLGRLPENQQAVFKLKELEDHSFDEICNILEISASNARVLLHRARVSLYGKIEHFQESGEC</sequence>
<reference evidence="7 8" key="1">
    <citation type="submission" date="2018-07" db="EMBL/GenBank/DDBJ databases">
        <title>Motiliproteus coralliicola sp. nov., a bacterium isolated from Coral.</title>
        <authorList>
            <person name="Wang G."/>
        </authorList>
    </citation>
    <scope>NUCLEOTIDE SEQUENCE [LARGE SCALE GENOMIC DNA]</scope>
    <source>
        <strain evidence="7 8">C34</strain>
    </source>
</reference>
<dbReference type="EMBL" id="QQOH01000001">
    <property type="protein sequence ID" value="RDE24481.1"/>
    <property type="molecule type" value="Genomic_DNA"/>
</dbReference>
<keyword evidence="8" id="KW-1185">Reference proteome</keyword>
<evidence type="ECO:0000256" key="4">
    <source>
        <dbReference type="ARBA" id="ARBA00023163"/>
    </source>
</evidence>
<accession>A0A369WSE7</accession>
<evidence type="ECO:0000259" key="5">
    <source>
        <dbReference type="Pfam" id="PF04542"/>
    </source>
</evidence>
<dbReference type="InterPro" id="IPR013324">
    <property type="entry name" value="RNA_pol_sigma_r3/r4-like"/>
</dbReference>
<dbReference type="CDD" id="cd06171">
    <property type="entry name" value="Sigma70_r4"/>
    <property type="match status" value="1"/>
</dbReference>
<comment type="similarity">
    <text evidence="1">Belongs to the sigma-70 factor family. ECF subfamily.</text>
</comment>
<dbReference type="GO" id="GO:0016987">
    <property type="term" value="F:sigma factor activity"/>
    <property type="evidence" value="ECO:0007669"/>
    <property type="project" value="UniProtKB-KW"/>
</dbReference>
<dbReference type="PANTHER" id="PTHR43133:SF53">
    <property type="entry name" value="ECF RNA POLYMERASE SIGMA-E FACTOR"/>
    <property type="match status" value="1"/>
</dbReference>
<proteinExistence type="inferred from homology"/>
<evidence type="ECO:0000313" key="8">
    <source>
        <dbReference type="Proteomes" id="UP000253769"/>
    </source>
</evidence>
<dbReference type="Proteomes" id="UP000253769">
    <property type="component" value="Unassembled WGS sequence"/>
</dbReference>
<keyword evidence="3" id="KW-0731">Sigma factor</keyword>
<feature type="domain" description="RNA polymerase sigma factor 70 region 4 type 2" evidence="6">
    <location>
        <begin position="151"/>
        <end position="197"/>
    </location>
</feature>
<dbReference type="InterPro" id="IPR014284">
    <property type="entry name" value="RNA_pol_sigma-70_dom"/>
</dbReference>
<dbReference type="GO" id="GO:0003677">
    <property type="term" value="F:DNA binding"/>
    <property type="evidence" value="ECO:0007669"/>
    <property type="project" value="InterPro"/>
</dbReference>
<feature type="domain" description="RNA polymerase sigma-70 region 2" evidence="5">
    <location>
        <begin position="32"/>
        <end position="98"/>
    </location>
</feature>
<protein>
    <submittedName>
        <fullName evidence="7">RNA polymerase sigma factor</fullName>
    </submittedName>
</protein>
<keyword evidence="4" id="KW-0804">Transcription</keyword>